<dbReference type="KEGG" id="tcd:AAIA72_01585"/>
<evidence type="ECO:0000256" key="6">
    <source>
        <dbReference type="ARBA" id="ARBA00022932"/>
    </source>
</evidence>
<dbReference type="EMBL" id="CP154858">
    <property type="protein sequence ID" value="XDT72702.1"/>
    <property type="molecule type" value="Genomic_DNA"/>
</dbReference>
<name>A0AB39UXD9_9GAMM</name>
<dbReference type="Gene3D" id="1.20.272.10">
    <property type="match status" value="1"/>
</dbReference>
<dbReference type="PANTHER" id="PTHR34388:SF1">
    <property type="entry name" value="DNA POLYMERASE III SUBUNIT DELTA"/>
    <property type="match status" value="1"/>
</dbReference>
<reference evidence="12" key="1">
    <citation type="submission" date="2024-05" db="EMBL/GenBank/DDBJ databases">
        <title>Genome sequencing of novel strain.</title>
        <authorList>
            <person name="Ganbat D."/>
            <person name="Ganbat S."/>
            <person name="Lee S.-J."/>
        </authorList>
    </citation>
    <scope>NUCLEOTIDE SEQUENCE</scope>
    <source>
        <strain evidence="12">SMD15-11</strain>
    </source>
</reference>
<dbReference type="InterPro" id="IPR010372">
    <property type="entry name" value="DNA_pol3_delta_N"/>
</dbReference>
<evidence type="ECO:0000259" key="11">
    <source>
        <dbReference type="Pfam" id="PF21694"/>
    </source>
</evidence>
<dbReference type="Gene3D" id="1.10.8.60">
    <property type="match status" value="1"/>
</dbReference>
<dbReference type="CDD" id="cd18138">
    <property type="entry name" value="HLD_clamp_pol_III_delta"/>
    <property type="match status" value="1"/>
</dbReference>
<organism evidence="12">
    <name type="scientific">Thermohahella caldifontis</name>
    <dbReference type="NCBI Taxonomy" id="3142973"/>
    <lineage>
        <taxon>Bacteria</taxon>
        <taxon>Pseudomonadati</taxon>
        <taxon>Pseudomonadota</taxon>
        <taxon>Gammaproteobacteria</taxon>
        <taxon>Oceanospirillales</taxon>
        <taxon>Hahellaceae</taxon>
        <taxon>Thermohahella</taxon>
    </lineage>
</organism>
<dbReference type="Pfam" id="PF06144">
    <property type="entry name" value="DNA_pol3_delta"/>
    <property type="match status" value="1"/>
</dbReference>
<evidence type="ECO:0000256" key="7">
    <source>
        <dbReference type="ARBA" id="ARBA00034754"/>
    </source>
</evidence>
<feature type="domain" description="DNA polymerase III delta N-terminal" evidence="10">
    <location>
        <begin position="22"/>
        <end position="134"/>
    </location>
</feature>
<evidence type="ECO:0000313" key="12">
    <source>
        <dbReference type="EMBL" id="XDT72702.1"/>
    </source>
</evidence>
<evidence type="ECO:0000256" key="3">
    <source>
        <dbReference type="ARBA" id="ARBA00022679"/>
    </source>
</evidence>
<comment type="catalytic activity">
    <reaction evidence="8">
        <text>DNA(n) + a 2'-deoxyribonucleoside 5'-triphosphate = DNA(n+1) + diphosphate</text>
        <dbReference type="Rhea" id="RHEA:22508"/>
        <dbReference type="Rhea" id="RHEA-COMP:17339"/>
        <dbReference type="Rhea" id="RHEA-COMP:17340"/>
        <dbReference type="ChEBI" id="CHEBI:33019"/>
        <dbReference type="ChEBI" id="CHEBI:61560"/>
        <dbReference type="ChEBI" id="CHEBI:173112"/>
        <dbReference type="EC" id="2.7.7.7"/>
    </reaction>
</comment>
<dbReference type="GO" id="GO:0009360">
    <property type="term" value="C:DNA polymerase III complex"/>
    <property type="evidence" value="ECO:0007669"/>
    <property type="project" value="UniProtKB-UniRule"/>
</dbReference>
<gene>
    <name evidence="12" type="primary">holA</name>
    <name evidence="12" type="ORF">AAIA72_01585</name>
</gene>
<evidence type="ECO:0000256" key="1">
    <source>
        <dbReference type="ARBA" id="ARBA00012417"/>
    </source>
</evidence>
<proteinExistence type="inferred from homology"/>
<keyword evidence="5" id="KW-0235">DNA replication</keyword>
<dbReference type="PANTHER" id="PTHR34388">
    <property type="entry name" value="DNA POLYMERASE III SUBUNIT DELTA"/>
    <property type="match status" value="1"/>
</dbReference>
<dbReference type="Gene3D" id="3.40.50.300">
    <property type="entry name" value="P-loop containing nucleotide triphosphate hydrolases"/>
    <property type="match status" value="1"/>
</dbReference>
<evidence type="ECO:0000259" key="10">
    <source>
        <dbReference type="Pfam" id="PF06144"/>
    </source>
</evidence>
<dbReference type="InterPro" id="IPR027417">
    <property type="entry name" value="P-loop_NTPase"/>
</dbReference>
<dbReference type="SUPFAM" id="SSF52540">
    <property type="entry name" value="P-loop containing nucleoside triphosphate hydrolases"/>
    <property type="match status" value="1"/>
</dbReference>
<dbReference type="GO" id="GO:0006261">
    <property type="term" value="P:DNA-templated DNA replication"/>
    <property type="evidence" value="ECO:0007669"/>
    <property type="project" value="TreeGrafter"/>
</dbReference>
<evidence type="ECO:0000256" key="9">
    <source>
        <dbReference type="NCBIfam" id="TIGR01128"/>
    </source>
</evidence>
<protein>
    <recommendedName>
        <fullName evidence="2 9">DNA polymerase III subunit delta</fullName>
        <ecNumber evidence="1 9">2.7.7.7</ecNumber>
    </recommendedName>
</protein>
<dbReference type="GO" id="GO:0003677">
    <property type="term" value="F:DNA binding"/>
    <property type="evidence" value="ECO:0007669"/>
    <property type="project" value="InterPro"/>
</dbReference>
<keyword evidence="4 12" id="KW-0548">Nucleotidyltransferase</keyword>
<dbReference type="AlphaFoldDB" id="A0AB39UXD9"/>
<dbReference type="NCBIfam" id="TIGR01128">
    <property type="entry name" value="holA"/>
    <property type="match status" value="1"/>
</dbReference>
<comment type="similarity">
    <text evidence="7">Belongs to the DNA polymerase HolA subunit family.</text>
</comment>
<evidence type="ECO:0000256" key="5">
    <source>
        <dbReference type="ARBA" id="ARBA00022705"/>
    </source>
</evidence>
<accession>A0AB39UXD9</accession>
<keyword evidence="3 12" id="KW-0808">Transferase</keyword>
<dbReference type="InterPro" id="IPR048466">
    <property type="entry name" value="DNA_pol3_delta-like_C"/>
</dbReference>
<evidence type="ECO:0000256" key="8">
    <source>
        <dbReference type="ARBA" id="ARBA00049244"/>
    </source>
</evidence>
<dbReference type="Pfam" id="PF21694">
    <property type="entry name" value="DNA_pol3_delta_C"/>
    <property type="match status" value="1"/>
</dbReference>
<evidence type="ECO:0000256" key="2">
    <source>
        <dbReference type="ARBA" id="ARBA00017703"/>
    </source>
</evidence>
<dbReference type="EC" id="2.7.7.7" evidence="1 9"/>
<dbReference type="InterPro" id="IPR005790">
    <property type="entry name" value="DNA_polIII_delta"/>
</dbReference>
<keyword evidence="6" id="KW-0239">DNA-directed DNA polymerase</keyword>
<dbReference type="RefSeq" id="WP_369601706.1">
    <property type="nucleotide sequence ID" value="NZ_CP154858.1"/>
</dbReference>
<feature type="domain" description="DNA polymerase III delta subunit-like C-terminal" evidence="11">
    <location>
        <begin position="211"/>
        <end position="313"/>
    </location>
</feature>
<evidence type="ECO:0000256" key="4">
    <source>
        <dbReference type="ARBA" id="ARBA00022695"/>
    </source>
</evidence>
<sequence length="331" mass="37562">MRIKPDQLSGLLTSKPSRIAWIMGEEPYQRLQCADLFRKYWRDNGFSERLYYTIDKGFDWLQLEEQLSAPSLFGDLRIIELSLIQQPDAKGKALLEQTANRLPDDICLLLTSEKNDYRILNQKWAKAIDTHGWIIQVWPIDHSRLPGWISARMHEKGLQPTAEAARILADHVEGNLLAAAQEIEKLALLADSPTIDGPFVSRHIVQSSHYSIFDLSDAIIARDAAHALTILRTLRSEGVAPAQILWALNQEAQRLIDLARARQQRQPAEEVVKGWKLPPQKKKRYLSMRPRSAPLLKAINSLHIIDCAIKGADTQPVWPALEEAVLLLSRD</sequence>
<dbReference type="GO" id="GO:0003887">
    <property type="term" value="F:DNA-directed DNA polymerase activity"/>
    <property type="evidence" value="ECO:0007669"/>
    <property type="project" value="UniProtKB-UniRule"/>
</dbReference>
<dbReference type="SUPFAM" id="SSF48019">
    <property type="entry name" value="post-AAA+ oligomerization domain-like"/>
    <property type="match status" value="1"/>
</dbReference>
<dbReference type="InterPro" id="IPR008921">
    <property type="entry name" value="DNA_pol3_clamp-load_cplx_C"/>
</dbReference>